<dbReference type="OrthoDB" id="5910451at2759"/>
<name>A0A2G5VGK0_9PELO</name>
<dbReference type="Pfam" id="PF12078">
    <property type="entry name" value="DUF3557"/>
    <property type="match status" value="2"/>
</dbReference>
<reference evidence="2" key="1">
    <citation type="submission" date="2017-10" db="EMBL/GenBank/DDBJ databases">
        <title>Rapid genome shrinkage in a self-fertile nematode reveals novel sperm competition proteins.</title>
        <authorList>
            <person name="Yin D."/>
            <person name="Schwarz E.M."/>
            <person name="Thomas C.G."/>
            <person name="Felde R.L."/>
            <person name="Korf I.F."/>
            <person name="Cutter A.D."/>
            <person name="Schartner C.M."/>
            <person name="Ralston E.J."/>
            <person name="Meyer B.J."/>
            <person name="Haag E.S."/>
        </authorList>
    </citation>
    <scope>NUCLEOTIDE SEQUENCE [LARGE SCALE GENOMIC DNA]</scope>
    <source>
        <strain evidence="2">JU1422</strain>
    </source>
</reference>
<dbReference type="AlphaFoldDB" id="A0A2G5VGK0"/>
<dbReference type="PANTHER" id="PTHR31379:SF1">
    <property type="entry name" value="F-BOX C PROTEIN-RELATED"/>
    <property type="match status" value="1"/>
</dbReference>
<dbReference type="Proteomes" id="UP000230233">
    <property type="component" value="Chromosome I"/>
</dbReference>
<accession>A0A2G5VGK0</accession>
<protein>
    <submittedName>
        <fullName evidence="1">Uncharacterized protein</fullName>
    </submittedName>
</protein>
<sequence length="785" mass="90106">MSKPLLLKELRETVFEYMEPSFRFHLSLHLPSLRSVEKGIYLQINKLDLTDTEIICDNTAYRLHIDLKFKKEKPPLIISGPISLDVDEFGFKTSTKDIMMNGDVCMGPPGPGRARFASLNDSTRNMKASELGRETLGLTEAMKKKESPGFESTLNLTITSKNGEMRIYTSSKIKKIYEGMKILIGVIFGNRTVIWNVGSMAIWAANLRWIVSGVKPLTRNIEIRGDNYVNLDGLRSICHETSFPLMTLGFGMDQRILDHEIVVNAEHLIFYSAFEMFNIDFMNQLTKLPNLKVKMFRIPKDFLADLMDLWLKNGRPIGTSWSFEVEGLVGEEPFGYIDILKRNADVIESDRRSIKLSMGPSSILSVSYGDPRLRGIPIFQLESWTKKMSQPLLLKELRETVFENMDPDFRFHLSLHLPALRSVEKGAHLKINKLVFEDNEIIVNDTSYKLSIERKYKDQKPQLRKNGSVDHDVNEFGRKANTEDILMDGDVCMEKDKESAARIRIMLNHRIRELQTGWTFRERFRDKKSCPKEENEEPSECEFTLKLAITSRNGEMRIYRSSKITKIYEGMKILIGAIFGNRTGIWNVESMVISTGNLRWIVTGVRPLVRNVEVQGMYHSTNLDGLRSICHSTSFPLKSLHIERDDKVVDHEIFVKAEYLIVSSRSYSSENVHLLNKISNQKIQLFPISENTLAGLMDVWLEHGRPVGTSWSFEVDGPAEEEPLGYIDILRGNARVIESDRGSIKMAMSPSSILSVYYGNPIRYYRFTNRRKWTVTMEVLQRRGC</sequence>
<evidence type="ECO:0000313" key="2">
    <source>
        <dbReference type="Proteomes" id="UP000230233"/>
    </source>
</evidence>
<dbReference type="PANTHER" id="PTHR31379">
    <property type="entry name" value="F-BOX C PROTEIN-RELATED-RELATED"/>
    <property type="match status" value="1"/>
</dbReference>
<gene>
    <name evidence="1" type="primary">Cnig_chr_I.g160</name>
    <name evidence="1" type="ORF">B9Z55_000160</name>
</gene>
<dbReference type="InterPro" id="IPR021942">
    <property type="entry name" value="DUF3557"/>
</dbReference>
<comment type="caution">
    <text evidence="1">The sequence shown here is derived from an EMBL/GenBank/DDBJ whole genome shotgun (WGS) entry which is preliminary data.</text>
</comment>
<evidence type="ECO:0000313" key="1">
    <source>
        <dbReference type="EMBL" id="PIC50867.1"/>
    </source>
</evidence>
<proteinExistence type="predicted"/>
<organism evidence="1 2">
    <name type="scientific">Caenorhabditis nigoni</name>
    <dbReference type="NCBI Taxonomy" id="1611254"/>
    <lineage>
        <taxon>Eukaryota</taxon>
        <taxon>Metazoa</taxon>
        <taxon>Ecdysozoa</taxon>
        <taxon>Nematoda</taxon>
        <taxon>Chromadorea</taxon>
        <taxon>Rhabditida</taxon>
        <taxon>Rhabditina</taxon>
        <taxon>Rhabditomorpha</taxon>
        <taxon>Rhabditoidea</taxon>
        <taxon>Rhabditidae</taxon>
        <taxon>Peloderinae</taxon>
        <taxon>Caenorhabditis</taxon>
    </lineage>
</organism>
<dbReference type="EMBL" id="PDUG01000001">
    <property type="protein sequence ID" value="PIC50867.1"/>
    <property type="molecule type" value="Genomic_DNA"/>
</dbReference>
<keyword evidence="2" id="KW-1185">Reference proteome</keyword>